<dbReference type="Proteomes" id="UP001554567">
    <property type="component" value="Unassembled WGS sequence"/>
</dbReference>
<keyword evidence="3" id="KW-1185">Reference proteome</keyword>
<dbReference type="Pfam" id="PF01755">
    <property type="entry name" value="Glyco_transf_25"/>
    <property type="match status" value="1"/>
</dbReference>
<name>A0ABV3N7D9_9GAMM</name>
<dbReference type="EMBL" id="JBFKZN010000015">
    <property type="protein sequence ID" value="MEW5291606.1"/>
    <property type="molecule type" value="Genomic_DNA"/>
</dbReference>
<proteinExistence type="predicted"/>
<reference evidence="2 3" key="1">
    <citation type="submission" date="2024-07" db="EMBL/GenBank/DDBJ databases">
        <authorList>
            <person name="Dulla G.F.J."/>
            <person name="Delorm J.G."/>
        </authorList>
    </citation>
    <scope>NUCLEOTIDE SEQUENCE [LARGE SCALE GENOMIC DNA]</scope>
    <source>
        <strain evidence="2 3">JGD 233</strain>
    </source>
</reference>
<accession>A0ABV3N7D9</accession>
<evidence type="ECO:0000313" key="3">
    <source>
        <dbReference type="Proteomes" id="UP001554567"/>
    </source>
</evidence>
<organism evidence="2 3">
    <name type="scientific">Erwinia papayae</name>
    <dbReference type="NCBI Taxonomy" id="206499"/>
    <lineage>
        <taxon>Bacteria</taxon>
        <taxon>Pseudomonadati</taxon>
        <taxon>Pseudomonadota</taxon>
        <taxon>Gammaproteobacteria</taxon>
        <taxon>Enterobacterales</taxon>
        <taxon>Erwiniaceae</taxon>
        <taxon>Erwinia</taxon>
    </lineage>
</organism>
<evidence type="ECO:0000313" key="2">
    <source>
        <dbReference type="EMBL" id="MEW5291606.1"/>
    </source>
</evidence>
<feature type="domain" description="Glycosyl transferase family 25" evidence="1">
    <location>
        <begin position="51"/>
        <end position="100"/>
    </location>
</feature>
<protein>
    <submittedName>
        <fullName evidence="2">Glycosyltransferase family 25 protein</fullName>
    </submittedName>
</protein>
<comment type="caution">
    <text evidence="2">The sequence shown here is derived from an EMBL/GenBank/DDBJ whole genome shotgun (WGS) entry which is preliminary data.</text>
</comment>
<gene>
    <name evidence="2" type="ORF">ABW286_20960</name>
</gene>
<evidence type="ECO:0000259" key="1">
    <source>
        <dbReference type="Pfam" id="PF01755"/>
    </source>
</evidence>
<sequence length="223" mass="26455">MEFINWQFVDKVVYINLNKRSDRNQAMQEELKSVGVPQDKIIRFEAIEERNGGIGCTLSHAAVLEMAQRARWRNVLVLEDDMTFYHDEESCRRLNQFFLNLQETEWDVALLSASYLIIHQVLPEFYSVKHAHLANSYLVNYHYYARLMHNFWQSAAMQKAGVPYGESSLDTHWMALMVVDRWYGVYPCTGYQRPGMSDIERQFMNRIEYFNRHIDDIRKYGSC</sequence>
<dbReference type="RefSeq" id="WP_367168610.1">
    <property type="nucleotide sequence ID" value="NZ_JBFKZN010000015.1"/>
</dbReference>
<dbReference type="InterPro" id="IPR002654">
    <property type="entry name" value="Glyco_trans_25"/>
</dbReference>